<reference evidence="3 4" key="1">
    <citation type="submission" date="2011-10" db="EMBL/GenBank/DDBJ databases">
        <title>Metabolic and evolutionary patterns in the extreme acidophile Ferroplasma acidiphilum.</title>
        <authorList>
            <person name="Golyshina O.V."/>
            <person name="Kozyavkin S.A."/>
            <person name="Tatusov R.L."/>
            <person name="Slesarev A.I."/>
            <person name="Golyshin P.N."/>
        </authorList>
    </citation>
    <scope>NUCLEOTIDE SEQUENCE [LARGE SCALE GENOMIC DNA]</scope>
    <source>
        <strain evidence="4">Y</strain>
    </source>
</reference>
<dbReference type="OrthoDB" id="56852at2157"/>
<protein>
    <recommendedName>
        <fullName evidence="2">DUF4382 domain-containing protein</fullName>
    </recommendedName>
</protein>
<dbReference type="Proteomes" id="UP000192050">
    <property type="component" value="Chromosome"/>
</dbReference>
<dbReference type="RefSeq" id="WP_081142531.1">
    <property type="nucleotide sequence ID" value="NZ_CP015363.1"/>
</dbReference>
<name>A0A1V0N4F7_9ARCH</name>
<dbReference type="AlphaFoldDB" id="A0A1V0N4F7"/>
<dbReference type="KEGG" id="fai:FAD_1146"/>
<dbReference type="Pfam" id="PF14321">
    <property type="entry name" value="DUF4382"/>
    <property type="match status" value="1"/>
</dbReference>
<dbReference type="GeneID" id="84217743"/>
<keyword evidence="1" id="KW-0812">Transmembrane</keyword>
<evidence type="ECO:0000256" key="1">
    <source>
        <dbReference type="SAM" id="Phobius"/>
    </source>
</evidence>
<evidence type="ECO:0000259" key="2">
    <source>
        <dbReference type="Pfam" id="PF14321"/>
    </source>
</evidence>
<evidence type="ECO:0000313" key="4">
    <source>
        <dbReference type="Proteomes" id="UP000192050"/>
    </source>
</evidence>
<keyword evidence="1" id="KW-0472">Membrane</keyword>
<proteinExistence type="predicted"/>
<dbReference type="InterPro" id="IPR025491">
    <property type="entry name" value="DUF4382"/>
</dbReference>
<keyword evidence="1" id="KW-1133">Transmembrane helix</keyword>
<dbReference type="STRING" id="74969.FAD_1146"/>
<evidence type="ECO:0000313" key="3">
    <source>
        <dbReference type="EMBL" id="ARD85022.1"/>
    </source>
</evidence>
<keyword evidence="4" id="KW-1185">Reference proteome</keyword>
<feature type="domain" description="DUF4382" evidence="2">
    <location>
        <begin position="32"/>
        <end position="173"/>
    </location>
</feature>
<accession>A0A1V0N4F7</accession>
<organism evidence="3 4">
    <name type="scientific">Ferroplasma acidiphilum</name>
    <dbReference type="NCBI Taxonomy" id="74969"/>
    <lineage>
        <taxon>Archaea</taxon>
        <taxon>Methanobacteriati</taxon>
        <taxon>Thermoplasmatota</taxon>
        <taxon>Thermoplasmata</taxon>
        <taxon>Thermoplasmatales</taxon>
        <taxon>Ferroplasmaceae</taxon>
        <taxon>Ferroplasma</taxon>
    </lineage>
</organism>
<feature type="transmembrane region" description="Helical" evidence="1">
    <location>
        <begin position="6"/>
        <end position="27"/>
    </location>
</feature>
<sequence length="188" mass="20056">MKSKKLMSVIVAIIIIAVIAGGSYYAYHYETTGTMKVSAADTPTNLIGVMDVNVTFSAIALHSDKVSSNSTGWTNYSLHDKTVNIMNLNASNAAFLSNLSVHAGSYNLIKIYIKNVTIYVNTSVTSLFGANATVSLHLAHDFALVVLVHPVTVSAHSTTSIVTDFNLSNNIHVSSHTFSMSATVDVVS</sequence>
<gene>
    <name evidence="3" type="ORF">FAD_1146</name>
</gene>
<dbReference type="EMBL" id="CP015363">
    <property type="protein sequence ID" value="ARD85022.1"/>
    <property type="molecule type" value="Genomic_DNA"/>
</dbReference>